<dbReference type="WBParaSite" id="MBELARI_LOCUS18371">
    <property type="protein sequence ID" value="MBELARI_LOCUS18371"/>
    <property type="gene ID" value="MBELARI_LOCUS18371"/>
</dbReference>
<dbReference type="PANTHER" id="PTHR15298">
    <property type="entry name" value="L-COA N-ACYLTRANSFERASE-RELATED"/>
    <property type="match status" value="1"/>
</dbReference>
<sequence>MIAKYSSNSRQDLLNAQEKLKKLPRLKFFLASLKIEISGILVPESKYLLFSFEDEKSTFWIGYKRLLQSTHIHVAVIGDFNQKSFETFTLDTLRDSEVLEDLLPLNDLTALGDPQGIQALKTLLGDRGIHVDSNETFLLFSFPEIIDPPEICLPHGYFVDKIREQDIPLVMDTWKYGSPSEEEQIRVRIEKLGTVCIRQNSSQLANHVGFAAGFALLEHDGSIIHLYVLPGYRGRKLRDAIFPVLAYKAQKKFGIEPFFCCLRENNIMLNWAQEEWKVLDDNGDHYAVDWLSISIDEFRKEFLSQ</sequence>
<dbReference type="GO" id="GO:0005739">
    <property type="term" value="C:mitochondrion"/>
    <property type="evidence" value="ECO:0007669"/>
    <property type="project" value="InterPro"/>
</dbReference>
<keyword evidence="1" id="KW-0808">Transferase</keyword>
<comment type="similarity">
    <text evidence="1">Belongs to the glycine N-acyltransferase family.</text>
</comment>
<dbReference type="Gene3D" id="3.40.630.30">
    <property type="match status" value="1"/>
</dbReference>
<evidence type="ECO:0000313" key="3">
    <source>
        <dbReference type="WBParaSite" id="MBELARI_LOCUS18371"/>
    </source>
</evidence>
<dbReference type="PANTHER" id="PTHR15298:SF1">
    <property type="entry name" value="GLYCINE N-ACYLTRANSFERASE-LIKE PROTEIN"/>
    <property type="match status" value="1"/>
</dbReference>
<reference evidence="3" key="1">
    <citation type="submission" date="2024-02" db="UniProtKB">
        <authorList>
            <consortium name="WormBaseParasite"/>
        </authorList>
    </citation>
    <scope>IDENTIFICATION</scope>
</reference>
<keyword evidence="1" id="KW-0012">Acyltransferase</keyword>
<keyword evidence="2" id="KW-1185">Reference proteome</keyword>
<dbReference type="GO" id="GO:0047961">
    <property type="term" value="F:glycine N-acyltransferase activity"/>
    <property type="evidence" value="ECO:0007669"/>
    <property type="project" value="InterPro"/>
</dbReference>
<dbReference type="EC" id="2.3.1.-" evidence="1"/>
<dbReference type="SUPFAM" id="SSF55729">
    <property type="entry name" value="Acyl-CoA N-acyltransferases (Nat)"/>
    <property type="match status" value="1"/>
</dbReference>
<organism evidence="2 3">
    <name type="scientific">Mesorhabditis belari</name>
    <dbReference type="NCBI Taxonomy" id="2138241"/>
    <lineage>
        <taxon>Eukaryota</taxon>
        <taxon>Metazoa</taxon>
        <taxon>Ecdysozoa</taxon>
        <taxon>Nematoda</taxon>
        <taxon>Chromadorea</taxon>
        <taxon>Rhabditida</taxon>
        <taxon>Rhabditina</taxon>
        <taxon>Rhabditomorpha</taxon>
        <taxon>Rhabditoidea</taxon>
        <taxon>Rhabditidae</taxon>
        <taxon>Mesorhabditinae</taxon>
        <taxon>Mesorhabditis</taxon>
    </lineage>
</organism>
<proteinExistence type="inferred from homology"/>
<accession>A0AAF3J603</accession>
<dbReference type="InterPro" id="IPR010313">
    <property type="entry name" value="Glycine_N-acyltransferase"/>
</dbReference>
<name>A0AAF3J603_9BILA</name>
<protein>
    <recommendedName>
        <fullName evidence="1">Glycine N-acyltransferase-like protein</fullName>
        <ecNumber evidence="1">2.3.1.-</ecNumber>
    </recommendedName>
</protein>
<evidence type="ECO:0000256" key="1">
    <source>
        <dbReference type="RuleBase" id="RU368002"/>
    </source>
</evidence>
<dbReference type="Proteomes" id="UP000887575">
    <property type="component" value="Unassembled WGS sequence"/>
</dbReference>
<dbReference type="InterPro" id="IPR016181">
    <property type="entry name" value="Acyl_CoA_acyltransferase"/>
</dbReference>
<evidence type="ECO:0000313" key="2">
    <source>
        <dbReference type="Proteomes" id="UP000887575"/>
    </source>
</evidence>
<dbReference type="AlphaFoldDB" id="A0AAF3J603"/>